<evidence type="ECO:0000256" key="1">
    <source>
        <dbReference type="ARBA" id="ARBA00001478"/>
    </source>
</evidence>
<organism evidence="11 12">
    <name type="scientific">Pyrinomonas methylaliphatogenes</name>
    <dbReference type="NCBI Taxonomy" id="454194"/>
    <lineage>
        <taxon>Bacteria</taxon>
        <taxon>Pseudomonadati</taxon>
        <taxon>Acidobacteriota</taxon>
        <taxon>Blastocatellia</taxon>
        <taxon>Blastocatellales</taxon>
        <taxon>Pyrinomonadaceae</taxon>
        <taxon>Pyrinomonas</taxon>
    </lineage>
</organism>
<dbReference type="HAMAP" id="MF_00484">
    <property type="entry name" value="Glycogen_synth"/>
    <property type="match status" value="1"/>
</dbReference>
<dbReference type="PANTHER" id="PTHR45825">
    <property type="entry name" value="GRANULE-BOUND STARCH SYNTHASE 1, CHLOROPLASTIC/AMYLOPLASTIC"/>
    <property type="match status" value="1"/>
</dbReference>
<keyword evidence="7 8" id="KW-0320">Glycogen biosynthesis</keyword>
<sequence>MRVAVLSPEAVPYSKTGGLGDVAGALTKALRRTGRADVALFVPLYERVERSLLDKVVFEGLEVEWAGRRYIVKVWYSEASGAPTFLLDLPDYFARPGIYGYGDDHERFAFFSHATLVSLKLLGGPPDILHCNDWPCAFAVVELSRWRAHDPFFAQTRTLLSIHNLAYQGIFDASLLPKLGFQDQQTIDLFLKDGAASALKAGLMAADWLSTVSRRYALEIQTPEQGYGLDWLLRARRDRLVGITNGIDYEVWDPETDPFIAAHYSAADLTGKSACKVDLLRRFGLPLEPSRPIIAIISRLVAQKGYDLIREAADALLETGAYFIALGAGAREYEEFLQSLRDRAPQQVGVYIGYASEALAHQIEAGADIFLMPSLYEPCGLNQMYSMRYGTVPVVRATGGLDDTVEEFDRARRTGTGFKFRDYRAEAMLESLYEALYCYAERDLWRAIQINGMRQNNSWEAAAQRYLDLYRAIVG</sequence>
<dbReference type="InterPro" id="IPR013534">
    <property type="entry name" value="Starch_synth_cat_dom"/>
</dbReference>
<keyword evidence="6 8" id="KW-0808">Transferase</keyword>
<dbReference type="UniPathway" id="UPA00164"/>
<evidence type="ECO:0000256" key="3">
    <source>
        <dbReference type="ARBA" id="ARBA00004964"/>
    </source>
</evidence>
<dbReference type="GO" id="GO:0005978">
    <property type="term" value="P:glycogen biosynthetic process"/>
    <property type="evidence" value="ECO:0007669"/>
    <property type="project" value="UniProtKB-UniRule"/>
</dbReference>
<comment type="catalytic activity">
    <reaction evidence="1 8">
        <text>[(1-&gt;4)-alpha-D-glucosyl](n) + ADP-alpha-D-glucose = [(1-&gt;4)-alpha-D-glucosyl](n+1) + ADP + H(+)</text>
        <dbReference type="Rhea" id="RHEA:18189"/>
        <dbReference type="Rhea" id="RHEA-COMP:9584"/>
        <dbReference type="Rhea" id="RHEA-COMP:9587"/>
        <dbReference type="ChEBI" id="CHEBI:15378"/>
        <dbReference type="ChEBI" id="CHEBI:15444"/>
        <dbReference type="ChEBI" id="CHEBI:57498"/>
        <dbReference type="ChEBI" id="CHEBI:456216"/>
        <dbReference type="EC" id="2.4.1.21"/>
    </reaction>
</comment>
<dbReference type="STRING" id="454194.PYK22_01614"/>
<feature type="domain" description="Starch synthase catalytic" evidence="10">
    <location>
        <begin position="2"/>
        <end position="234"/>
    </location>
</feature>
<dbReference type="SUPFAM" id="SSF53756">
    <property type="entry name" value="UDP-Glycosyltransferase/glycogen phosphorylase"/>
    <property type="match status" value="1"/>
</dbReference>
<dbReference type="PANTHER" id="PTHR45825:SF11">
    <property type="entry name" value="ALPHA AMYLASE DOMAIN-CONTAINING PROTEIN"/>
    <property type="match status" value="1"/>
</dbReference>
<comment type="pathway">
    <text evidence="3 8">Glycan biosynthesis; glycogen biosynthesis.</text>
</comment>
<proteinExistence type="inferred from homology"/>
<evidence type="ECO:0000259" key="9">
    <source>
        <dbReference type="Pfam" id="PF00534"/>
    </source>
</evidence>
<keyword evidence="5 8" id="KW-0328">Glycosyltransferase</keyword>
<accession>A0A0B6WZA9</accession>
<keyword evidence="12" id="KW-1185">Reference proteome</keyword>
<dbReference type="Proteomes" id="UP000031518">
    <property type="component" value="Unassembled WGS sequence"/>
</dbReference>
<dbReference type="Pfam" id="PF08323">
    <property type="entry name" value="Glyco_transf_5"/>
    <property type="match status" value="1"/>
</dbReference>
<evidence type="ECO:0000313" key="11">
    <source>
        <dbReference type="EMBL" id="CDM65609.1"/>
    </source>
</evidence>
<evidence type="ECO:0000256" key="7">
    <source>
        <dbReference type="ARBA" id="ARBA00023056"/>
    </source>
</evidence>
<feature type="domain" description="Glycosyl transferase family 1" evidence="9">
    <location>
        <begin position="285"/>
        <end position="439"/>
    </location>
</feature>
<feature type="binding site" evidence="8">
    <location>
        <position position="15"/>
    </location>
    <ligand>
        <name>ADP-alpha-D-glucose</name>
        <dbReference type="ChEBI" id="CHEBI:57498"/>
    </ligand>
</feature>
<dbReference type="NCBIfam" id="TIGR02095">
    <property type="entry name" value="glgA"/>
    <property type="match status" value="1"/>
</dbReference>
<dbReference type="RefSeq" id="WP_041975979.1">
    <property type="nucleotide sequence ID" value="NZ_CBXV010000005.1"/>
</dbReference>
<dbReference type="CDD" id="cd03791">
    <property type="entry name" value="GT5_Glycogen_synthase_DULL1-like"/>
    <property type="match status" value="1"/>
</dbReference>
<gene>
    <name evidence="8" type="primary">glgA</name>
    <name evidence="11" type="ORF">PYK22_01614</name>
</gene>
<evidence type="ECO:0000256" key="5">
    <source>
        <dbReference type="ARBA" id="ARBA00022676"/>
    </source>
</evidence>
<dbReference type="InterPro" id="IPR001296">
    <property type="entry name" value="Glyco_trans_1"/>
</dbReference>
<dbReference type="Gene3D" id="3.40.50.2000">
    <property type="entry name" value="Glycogen Phosphorylase B"/>
    <property type="match status" value="2"/>
</dbReference>
<evidence type="ECO:0000256" key="8">
    <source>
        <dbReference type="HAMAP-Rule" id="MF_00484"/>
    </source>
</evidence>
<comment type="similarity">
    <text evidence="4 8">Belongs to the glycosyltransferase 1 family. Bacterial/plant glycogen synthase subfamily.</text>
</comment>
<dbReference type="GO" id="GO:0005829">
    <property type="term" value="C:cytosol"/>
    <property type="evidence" value="ECO:0007669"/>
    <property type="project" value="TreeGrafter"/>
</dbReference>
<dbReference type="EMBL" id="CBXV010000005">
    <property type="protein sequence ID" value="CDM65609.1"/>
    <property type="molecule type" value="Genomic_DNA"/>
</dbReference>
<dbReference type="InterPro" id="IPR011835">
    <property type="entry name" value="GS/SS"/>
</dbReference>
<evidence type="ECO:0000256" key="2">
    <source>
        <dbReference type="ARBA" id="ARBA00002764"/>
    </source>
</evidence>
<evidence type="ECO:0000313" key="12">
    <source>
        <dbReference type="Proteomes" id="UP000031518"/>
    </source>
</evidence>
<reference evidence="11 12" key="2">
    <citation type="submission" date="2015-01" db="EMBL/GenBank/DDBJ databases">
        <title>Complete genome sequence of Pyrinomonas methylaliphatogenes type strain K22T.</title>
        <authorList>
            <person name="Lee K.C.Y."/>
            <person name="Power J.F."/>
            <person name="Dunfield P.F."/>
            <person name="Morgan X.C."/>
            <person name="Huttenhower C."/>
            <person name="Stott M.B."/>
        </authorList>
    </citation>
    <scope>NUCLEOTIDE SEQUENCE [LARGE SCALE GENOMIC DNA]</scope>
    <source>
        <strain evidence="11 12">K22</strain>
    </source>
</reference>
<evidence type="ECO:0000256" key="4">
    <source>
        <dbReference type="ARBA" id="ARBA00010281"/>
    </source>
</evidence>
<dbReference type="EC" id="2.4.1.21" evidence="8"/>
<dbReference type="Pfam" id="PF00534">
    <property type="entry name" value="Glycos_transf_1"/>
    <property type="match status" value="1"/>
</dbReference>
<evidence type="ECO:0000256" key="6">
    <source>
        <dbReference type="ARBA" id="ARBA00022679"/>
    </source>
</evidence>
<reference evidence="11 12" key="1">
    <citation type="submission" date="2013-12" db="EMBL/GenBank/DDBJ databases">
        <authorList>
            <person name="Stott M."/>
        </authorList>
    </citation>
    <scope>NUCLEOTIDE SEQUENCE [LARGE SCALE GENOMIC DNA]</scope>
    <source>
        <strain evidence="11 12">K22</strain>
    </source>
</reference>
<dbReference type="AlphaFoldDB" id="A0A0B6WZA9"/>
<dbReference type="GO" id="GO:0004373">
    <property type="term" value="F:alpha-1,4-glucan glucosyltransferase (UDP-glucose donor) activity"/>
    <property type="evidence" value="ECO:0007669"/>
    <property type="project" value="InterPro"/>
</dbReference>
<comment type="function">
    <text evidence="2 8">Synthesizes alpha-1,4-glucan chains using ADP-glucose.</text>
</comment>
<dbReference type="GO" id="GO:0009011">
    <property type="term" value="F:alpha-1,4-glucan glucosyltransferase (ADP-glucose donor) activity"/>
    <property type="evidence" value="ECO:0007669"/>
    <property type="project" value="UniProtKB-UniRule"/>
</dbReference>
<name>A0A0B6WZA9_9BACT</name>
<dbReference type="OrthoDB" id="9808590at2"/>
<evidence type="ECO:0000259" key="10">
    <source>
        <dbReference type="Pfam" id="PF08323"/>
    </source>
</evidence>
<protein>
    <recommendedName>
        <fullName evidence="8">Glycogen synthase</fullName>
        <ecNumber evidence="8">2.4.1.21</ecNumber>
    </recommendedName>
    <alternativeName>
        <fullName evidence="8">Starch [bacterial glycogen] synthase</fullName>
    </alternativeName>
</protein>